<evidence type="ECO:0000313" key="3">
    <source>
        <dbReference type="Proteomes" id="UP000050741"/>
    </source>
</evidence>
<feature type="signal peptide" evidence="2">
    <location>
        <begin position="1"/>
        <end position="20"/>
    </location>
</feature>
<reference evidence="3" key="1">
    <citation type="submission" date="2013-12" db="EMBL/GenBank/DDBJ databases">
        <authorList>
            <person name="Aslett M."/>
        </authorList>
    </citation>
    <scope>NUCLEOTIDE SEQUENCE [LARGE SCALE GENOMIC DNA]</scope>
    <source>
        <strain evidence="3">Lindley</strain>
    </source>
</reference>
<dbReference type="WBParaSite" id="GPLIN_000075100">
    <property type="protein sequence ID" value="GPLIN_000075100"/>
    <property type="gene ID" value="GPLIN_000075100"/>
</dbReference>
<protein>
    <submittedName>
        <fullName evidence="4">Secreted protein</fullName>
    </submittedName>
</protein>
<sequence>MCHCFCAILSMLIVAVAVVAHSFPLNVTFESNDTSLIDDTLWTRRRAADALRRHNANHRNQNRHNGEQQHNEIDRDQEKLQLIEHQEETGQQAPVDRPLSLQRSFQLPVEKVESPTTAEETFLGQMREKKKVADLIACFNAGVFVPDENGPTKKISGTGAGKVDELC</sequence>
<feature type="chain" id="PRO_5008146232" evidence="2">
    <location>
        <begin position="21"/>
        <end position="167"/>
    </location>
</feature>
<accession>A0A183BJH2</accession>
<evidence type="ECO:0000256" key="2">
    <source>
        <dbReference type="SAM" id="SignalP"/>
    </source>
</evidence>
<feature type="region of interest" description="Disordered" evidence="1">
    <location>
        <begin position="53"/>
        <end position="72"/>
    </location>
</feature>
<name>A0A183BJH2_GLOPA</name>
<reference evidence="4" key="3">
    <citation type="submission" date="2016-06" db="UniProtKB">
        <authorList>
            <consortium name="WormBaseParasite"/>
        </authorList>
    </citation>
    <scope>IDENTIFICATION</scope>
</reference>
<evidence type="ECO:0000313" key="4">
    <source>
        <dbReference type="WBParaSite" id="GPLIN_000075100"/>
    </source>
</evidence>
<reference evidence="3" key="2">
    <citation type="submission" date="2014-05" db="EMBL/GenBank/DDBJ databases">
        <title>The genome and life-stage specific transcriptomes of Globodera pallida elucidate key aspects of plant parasitism by a cyst nematode.</title>
        <authorList>
            <person name="Cotton J.A."/>
            <person name="Lilley C.J."/>
            <person name="Jones L.M."/>
            <person name="Kikuchi T."/>
            <person name="Reid A.J."/>
            <person name="Thorpe P."/>
            <person name="Tsai I.J."/>
            <person name="Beasley H."/>
            <person name="Blok V."/>
            <person name="Cock P.J.A."/>
            <person name="Van den Akker S.E."/>
            <person name="Holroyd N."/>
            <person name="Hunt M."/>
            <person name="Mantelin S."/>
            <person name="Naghra H."/>
            <person name="Pain A."/>
            <person name="Palomares-Rius J.E."/>
            <person name="Zarowiecki M."/>
            <person name="Berriman M."/>
            <person name="Jones J.T."/>
            <person name="Urwin P.E."/>
        </authorList>
    </citation>
    <scope>NUCLEOTIDE SEQUENCE [LARGE SCALE GENOMIC DNA]</scope>
    <source>
        <strain evidence="3">Lindley</strain>
    </source>
</reference>
<dbReference type="AlphaFoldDB" id="A0A183BJH2"/>
<keyword evidence="2" id="KW-0732">Signal</keyword>
<keyword evidence="3" id="KW-1185">Reference proteome</keyword>
<proteinExistence type="predicted"/>
<dbReference type="Proteomes" id="UP000050741">
    <property type="component" value="Unassembled WGS sequence"/>
</dbReference>
<feature type="compositionally biased region" description="Basic residues" evidence="1">
    <location>
        <begin position="53"/>
        <end position="62"/>
    </location>
</feature>
<evidence type="ECO:0000256" key="1">
    <source>
        <dbReference type="SAM" id="MobiDB-lite"/>
    </source>
</evidence>
<organism evidence="3 4">
    <name type="scientific">Globodera pallida</name>
    <name type="common">Potato cyst nematode worm</name>
    <name type="synonym">Heterodera pallida</name>
    <dbReference type="NCBI Taxonomy" id="36090"/>
    <lineage>
        <taxon>Eukaryota</taxon>
        <taxon>Metazoa</taxon>
        <taxon>Ecdysozoa</taxon>
        <taxon>Nematoda</taxon>
        <taxon>Chromadorea</taxon>
        <taxon>Rhabditida</taxon>
        <taxon>Tylenchina</taxon>
        <taxon>Tylenchomorpha</taxon>
        <taxon>Tylenchoidea</taxon>
        <taxon>Heteroderidae</taxon>
        <taxon>Heteroderinae</taxon>
        <taxon>Globodera</taxon>
    </lineage>
</organism>